<accession>A0ABR4ZUG0</accession>
<dbReference type="RefSeq" id="WP_039722318.1">
    <property type="nucleotide sequence ID" value="NZ_JQNX01000016.1"/>
</dbReference>
<protein>
    <recommendedName>
        <fullName evidence="3">Filamentous hemagglutinin family protein</fullName>
    </recommendedName>
</protein>
<dbReference type="NCBIfam" id="TIGR01901">
    <property type="entry name" value="adhes_NPXG"/>
    <property type="match status" value="1"/>
</dbReference>
<dbReference type="InterPro" id="IPR012334">
    <property type="entry name" value="Pectin_lyas_fold"/>
</dbReference>
<feature type="non-terminal residue" evidence="1">
    <location>
        <position position="241"/>
    </location>
</feature>
<reference evidence="1 2" key="1">
    <citation type="submission" date="2014-08" db="EMBL/GenBank/DDBJ databases">
        <title>Methylacidiphilum kamchatkense strain Kam1 draft genome sequence.</title>
        <authorList>
            <person name="Birkeland N.-K."/>
            <person name="Erikstad H.A."/>
        </authorList>
    </citation>
    <scope>NUCLEOTIDE SEQUENCE [LARGE SCALE GENOMIC DNA]</scope>
    <source>
        <strain evidence="1 2">Kam1</strain>
    </source>
</reference>
<dbReference type="InterPro" id="IPR011050">
    <property type="entry name" value="Pectin_lyase_fold/virulence"/>
</dbReference>
<organism evidence="1 2">
    <name type="scientific">Methylacidiphilum kamchatkense Kam1</name>
    <dbReference type="NCBI Taxonomy" id="1202785"/>
    <lineage>
        <taxon>Bacteria</taxon>
        <taxon>Pseudomonadati</taxon>
        <taxon>Verrucomicrobiota</taxon>
        <taxon>Methylacidiphilae</taxon>
        <taxon>Methylacidiphilales</taxon>
        <taxon>Methylacidiphilaceae</taxon>
        <taxon>Methylacidiphilum (ex Ratnadevi et al. 2023)</taxon>
    </lineage>
</organism>
<gene>
    <name evidence="1" type="ORF">A946_11640</name>
</gene>
<name>A0ABR4ZUG0_9BACT</name>
<dbReference type="Gene3D" id="2.160.20.10">
    <property type="entry name" value="Single-stranded right-handed beta-helix, Pectin lyase-like"/>
    <property type="match status" value="1"/>
</dbReference>
<dbReference type="SUPFAM" id="SSF51126">
    <property type="entry name" value="Pectin lyase-like"/>
    <property type="match status" value="1"/>
</dbReference>
<dbReference type="Proteomes" id="UP000031594">
    <property type="component" value="Unassembled WGS sequence"/>
</dbReference>
<comment type="caution">
    <text evidence="1">The sequence shown here is derived from an EMBL/GenBank/DDBJ whole genome shotgun (WGS) entry which is preliminary data.</text>
</comment>
<proteinExistence type="predicted"/>
<sequence length="241" mass="23863">MNRKFLRKLYKAILILAAGLWLSLGQKGWAIIPTIPSTALPGNGSVVAGSVTSYTGGTLTVSGNTAILWGNGTLNNLPQGGSVPGFNIGSSATLTITASSFSPVLNVDVTGNPSQILGTLTASANTPVFVANGSGIIVGSSATINAVGGIGLLGYDLSSTASTFAGTVSVGSTTTGSFVNIQSGASISSGASILVAAPQVNVGIAHPGSISYVNNFFVLSGYSFTSFDGTALLGQSPIAEA</sequence>
<evidence type="ECO:0000313" key="1">
    <source>
        <dbReference type="EMBL" id="KIE57724.1"/>
    </source>
</evidence>
<dbReference type="EMBL" id="JQNX01000016">
    <property type="protein sequence ID" value="KIE57724.1"/>
    <property type="molecule type" value="Genomic_DNA"/>
</dbReference>
<dbReference type="InterPro" id="IPR008638">
    <property type="entry name" value="FhaB/CdiA-like_TPS"/>
</dbReference>
<keyword evidence="2" id="KW-1185">Reference proteome</keyword>
<evidence type="ECO:0008006" key="3">
    <source>
        <dbReference type="Google" id="ProtNLM"/>
    </source>
</evidence>
<evidence type="ECO:0000313" key="2">
    <source>
        <dbReference type="Proteomes" id="UP000031594"/>
    </source>
</evidence>